<dbReference type="EMBL" id="JBHTBH010000016">
    <property type="protein sequence ID" value="MFC7331162.1"/>
    <property type="molecule type" value="Genomic_DNA"/>
</dbReference>
<dbReference type="PANTHER" id="PTHR30390:SF6">
    <property type="entry name" value="DNAA INITIATOR-ASSOCIATING PROTEIN DIAA"/>
    <property type="match status" value="1"/>
</dbReference>
<name>A0ABW2KMD6_9ACTN</name>
<dbReference type="CDD" id="cd05006">
    <property type="entry name" value="SIS_GmhA"/>
    <property type="match status" value="1"/>
</dbReference>
<dbReference type="InterPro" id="IPR050099">
    <property type="entry name" value="SIS_GmhA/DiaA_subfam"/>
</dbReference>
<comment type="caution">
    <text evidence="2">The sequence shown here is derived from an EMBL/GenBank/DDBJ whole genome shotgun (WGS) entry which is preliminary data.</text>
</comment>
<dbReference type="RefSeq" id="WP_379873827.1">
    <property type="nucleotide sequence ID" value="NZ_JBHTBH010000016.1"/>
</dbReference>
<sequence>MHPHLVELQRALSRTDTARVEEWGRRLARVLLAGGRLFACGNGGSAAEAQHLTAELVGRFDGERRPLSAIALHAETSSLTAIANDYGYRDGYARQLRAHARPGDVLVCLSTSGASENVVAAAAAARELEVRTWALTGAGPSALLAACDEAVRVHAAAPSTVQEVHLVLIHLLCSAVDAEVHRTAGTVPAAVRQEVQP</sequence>
<dbReference type="PANTHER" id="PTHR30390">
    <property type="entry name" value="SEDOHEPTULOSE 7-PHOSPHATE ISOMERASE / DNAA INITIATOR-ASSOCIATING FACTOR FOR REPLICATION INITIATION"/>
    <property type="match status" value="1"/>
</dbReference>
<dbReference type="InterPro" id="IPR035461">
    <property type="entry name" value="GmhA/DiaA"/>
</dbReference>
<keyword evidence="3" id="KW-1185">Reference proteome</keyword>
<dbReference type="PROSITE" id="PS51464">
    <property type="entry name" value="SIS"/>
    <property type="match status" value="1"/>
</dbReference>
<dbReference type="InterPro" id="IPR001347">
    <property type="entry name" value="SIS_dom"/>
</dbReference>
<dbReference type="InterPro" id="IPR046348">
    <property type="entry name" value="SIS_dom_sf"/>
</dbReference>
<dbReference type="Pfam" id="PF13580">
    <property type="entry name" value="SIS_2"/>
    <property type="match status" value="1"/>
</dbReference>
<dbReference type="Proteomes" id="UP001596540">
    <property type="component" value="Unassembled WGS sequence"/>
</dbReference>
<accession>A0ABW2KMD6</accession>
<evidence type="ECO:0000313" key="2">
    <source>
        <dbReference type="EMBL" id="MFC7331162.1"/>
    </source>
</evidence>
<dbReference type="Gene3D" id="3.40.50.10490">
    <property type="entry name" value="Glucose-6-phosphate isomerase like protein, domain 1"/>
    <property type="match status" value="1"/>
</dbReference>
<proteinExistence type="predicted"/>
<gene>
    <name evidence="2" type="ORF">ACFQRF_25825</name>
</gene>
<organism evidence="2 3">
    <name type="scientific">Marinactinospora rubrisoli</name>
    <dbReference type="NCBI Taxonomy" id="2715399"/>
    <lineage>
        <taxon>Bacteria</taxon>
        <taxon>Bacillati</taxon>
        <taxon>Actinomycetota</taxon>
        <taxon>Actinomycetes</taxon>
        <taxon>Streptosporangiales</taxon>
        <taxon>Nocardiopsidaceae</taxon>
        <taxon>Marinactinospora</taxon>
    </lineage>
</organism>
<evidence type="ECO:0000259" key="1">
    <source>
        <dbReference type="PROSITE" id="PS51464"/>
    </source>
</evidence>
<feature type="domain" description="SIS" evidence="1">
    <location>
        <begin position="27"/>
        <end position="186"/>
    </location>
</feature>
<protein>
    <submittedName>
        <fullName evidence="2">SIS domain-containing protein</fullName>
    </submittedName>
</protein>
<evidence type="ECO:0000313" key="3">
    <source>
        <dbReference type="Proteomes" id="UP001596540"/>
    </source>
</evidence>
<dbReference type="SUPFAM" id="SSF53697">
    <property type="entry name" value="SIS domain"/>
    <property type="match status" value="1"/>
</dbReference>
<reference evidence="3" key="1">
    <citation type="journal article" date="2019" name="Int. J. Syst. Evol. Microbiol.">
        <title>The Global Catalogue of Microorganisms (GCM) 10K type strain sequencing project: providing services to taxonomists for standard genome sequencing and annotation.</title>
        <authorList>
            <consortium name="The Broad Institute Genomics Platform"/>
            <consortium name="The Broad Institute Genome Sequencing Center for Infectious Disease"/>
            <person name="Wu L."/>
            <person name="Ma J."/>
        </authorList>
    </citation>
    <scope>NUCLEOTIDE SEQUENCE [LARGE SCALE GENOMIC DNA]</scope>
    <source>
        <strain evidence="3">CGMCC 4.7382</strain>
    </source>
</reference>